<dbReference type="GO" id="GO:0046982">
    <property type="term" value="F:protein heterodimerization activity"/>
    <property type="evidence" value="ECO:0007669"/>
    <property type="project" value="InterPro"/>
</dbReference>
<name>A0A914H326_GLORO</name>
<dbReference type="GO" id="GO:0006261">
    <property type="term" value="P:DNA-templated DNA replication"/>
    <property type="evidence" value="ECO:0007669"/>
    <property type="project" value="TreeGrafter"/>
</dbReference>
<evidence type="ECO:0000313" key="6">
    <source>
        <dbReference type="WBParaSite" id="Gr19_v10_g13539.t1"/>
    </source>
</evidence>
<keyword evidence="2" id="KW-0539">Nucleus</keyword>
<dbReference type="Pfam" id="PF00808">
    <property type="entry name" value="CBFD_NFYB_HMF"/>
    <property type="match status" value="1"/>
</dbReference>
<dbReference type="GO" id="GO:0008622">
    <property type="term" value="C:epsilon DNA polymerase complex"/>
    <property type="evidence" value="ECO:0007669"/>
    <property type="project" value="TreeGrafter"/>
</dbReference>
<dbReference type="AlphaFoldDB" id="A0A914H326"/>
<feature type="compositionally biased region" description="Acidic residues" evidence="3">
    <location>
        <begin position="102"/>
        <end position="111"/>
    </location>
</feature>
<dbReference type="Gene3D" id="1.10.20.10">
    <property type="entry name" value="Histone, subunit A"/>
    <property type="match status" value="1"/>
</dbReference>
<feature type="domain" description="Transcription factor CBF/NF-Y/archaeal histone" evidence="4">
    <location>
        <begin position="7"/>
        <end position="70"/>
    </location>
</feature>
<dbReference type="CDD" id="cd22929">
    <property type="entry name" value="HFD_POLE4-like"/>
    <property type="match status" value="1"/>
</dbReference>
<dbReference type="PANTHER" id="PTHR10252">
    <property type="entry name" value="HISTONE-LIKE TRANSCRIPTION FACTOR CCAAT-RELATED"/>
    <property type="match status" value="1"/>
</dbReference>
<dbReference type="PANTHER" id="PTHR10252:SF79">
    <property type="entry name" value="DNA POLYMERASE EPSILON SUBUNIT 4"/>
    <property type="match status" value="1"/>
</dbReference>
<dbReference type="InterPro" id="IPR003958">
    <property type="entry name" value="CBFA_NFYB_domain"/>
</dbReference>
<dbReference type="InterPro" id="IPR009072">
    <property type="entry name" value="Histone-fold"/>
</dbReference>
<proteinExistence type="predicted"/>
<dbReference type="SUPFAM" id="SSF47113">
    <property type="entry name" value="Histone-fold"/>
    <property type="match status" value="1"/>
</dbReference>
<comment type="subcellular location">
    <subcellularLocation>
        <location evidence="1">Nucleus</location>
    </subcellularLocation>
</comment>
<evidence type="ECO:0000256" key="3">
    <source>
        <dbReference type="SAM" id="MobiDB-lite"/>
    </source>
</evidence>
<evidence type="ECO:0000259" key="4">
    <source>
        <dbReference type="Pfam" id="PF00808"/>
    </source>
</evidence>
<protein>
    <submittedName>
        <fullName evidence="6">Transcription factor CBF/NF-Y/archaeal histone domain-containing protein</fullName>
    </submittedName>
</protein>
<accession>A0A914H326</accession>
<organism evidence="5 6">
    <name type="scientific">Globodera rostochiensis</name>
    <name type="common">Golden nematode worm</name>
    <name type="synonym">Heterodera rostochiensis</name>
    <dbReference type="NCBI Taxonomy" id="31243"/>
    <lineage>
        <taxon>Eukaryota</taxon>
        <taxon>Metazoa</taxon>
        <taxon>Ecdysozoa</taxon>
        <taxon>Nematoda</taxon>
        <taxon>Chromadorea</taxon>
        <taxon>Rhabditida</taxon>
        <taxon>Tylenchina</taxon>
        <taxon>Tylenchomorpha</taxon>
        <taxon>Tylenchoidea</taxon>
        <taxon>Heteroderidae</taxon>
        <taxon>Heteroderinae</taxon>
        <taxon>Globodera</taxon>
    </lineage>
</organism>
<dbReference type="WBParaSite" id="Gr19_v10_g13539.t1">
    <property type="protein sequence ID" value="Gr19_v10_g13539.t1"/>
    <property type="gene ID" value="Gr19_v10_g13539"/>
</dbReference>
<evidence type="ECO:0000256" key="1">
    <source>
        <dbReference type="ARBA" id="ARBA00004123"/>
    </source>
</evidence>
<keyword evidence="5" id="KW-1185">Reference proteome</keyword>
<evidence type="ECO:0000256" key="2">
    <source>
        <dbReference type="ARBA" id="ARBA00023242"/>
    </source>
</evidence>
<dbReference type="InterPro" id="IPR050568">
    <property type="entry name" value="Transcr_DNA_Rep_Reg"/>
</dbReference>
<reference evidence="6" key="1">
    <citation type="submission" date="2022-11" db="UniProtKB">
        <authorList>
            <consortium name="WormBaseParasite"/>
        </authorList>
    </citation>
    <scope>IDENTIFICATION</scope>
</reference>
<feature type="region of interest" description="Disordered" evidence="3">
    <location>
        <begin position="86"/>
        <end position="161"/>
    </location>
</feature>
<evidence type="ECO:0000313" key="5">
    <source>
        <dbReference type="Proteomes" id="UP000887572"/>
    </source>
</evidence>
<feature type="compositionally biased region" description="Acidic residues" evidence="3">
    <location>
        <begin position="119"/>
        <end position="161"/>
    </location>
</feature>
<sequence length="161" mass="17696">MADLRLQLPISRVKRICKLDPEMNAVSADAVKLLALAAEKYVSILGRCAGKWALANARKTVQIGDIEQCIQKDWLFAILEDALTDWPEESAVDGEGGRNEGDGEDGDEVEGDGGKAAEEAEDDEERVEDEDEAEDGEKGDDDQRVEDEADERVEDEDESVQ</sequence>
<dbReference type="Proteomes" id="UP000887572">
    <property type="component" value="Unplaced"/>
</dbReference>